<dbReference type="Pfam" id="PF05120">
    <property type="entry name" value="GvpG"/>
    <property type="match status" value="1"/>
</dbReference>
<reference evidence="1 2" key="1">
    <citation type="submission" date="2020-09" db="EMBL/GenBank/DDBJ databases">
        <title>Biosynthesis of the nuclear factor of activated T cells inhibitor NFAT-133 and its congeners in Streptomyces pactum.</title>
        <authorList>
            <person name="Zhou W."/>
            <person name="Posri P."/>
            <person name="Abugrain M.E."/>
            <person name="Weisberg A.J."/>
            <person name="Chang J.H."/>
            <person name="Mahmud T."/>
        </authorList>
    </citation>
    <scope>NUCLEOTIDE SEQUENCE [LARGE SCALE GENOMIC DNA]</scope>
    <source>
        <strain evidence="1 2">ATCC 27456</strain>
    </source>
</reference>
<comment type="caution">
    <text evidence="1">The sequence shown here is derived from an EMBL/GenBank/DDBJ whole genome shotgun (WGS) entry which is preliminary data.</text>
</comment>
<evidence type="ECO:0000313" key="1">
    <source>
        <dbReference type="EMBL" id="MBH5338184.1"/>
    </source>
</evidence>
<accession>A0ABS0NSJ4</accession>
<name>A0ABS0NSJ4_9ACTN</name>
<sequence>MILSFVGWVLRQVVTQAEREYYDPARVRRELAELERRLDDGLIDETEFERQEDLLLDRLEEAHAWTQEIR</sequence>
<keyword evidence="2" id="KW-1185">Reference proteome</keyword>
<dbReference type="EMBL" id="JACYXC010000001">
    <property type="protein sequence ID" value="MBH5338184.1"/>
    <property type="molecule type" value="Genomic_DNA"/>
</dbReference>
<gene>
    <name evidence="1" type="ORF">IHE55_26725</name>
</gene>
<dbReference type="Proteomes" id="UP000807371">
    <property type="component" value="Unassembled WGS sequence"/>
</dbReference>
<dbReference type="InterPro" id="IPR007804">
    <property type="entry name" value="GvpG"/>
</dbReference>
<protein>
    <submittedName>
        <fullName evidence="1">Gas vesicle protein GvpG</fullName>
    </submittedName>
</protein>
<organism evidence="1 2">
    <name type="scientific">Streptomyces pactum</name>
    <dbReference type="NCBI Taxonomy" id="68249"/>
    <lineage>
        <taxon>Bacteria</taxon>
        <taxon>Bacillati</taxon>
        <taxon>Actinomycetota</taxon>
        <taxon>Actinomycetes</taxon>
        <taxon>Kitasatosporales</taxon>
        <taxon>Streptomycetaceae</taxon>
        <taxon>Streptomyces</taxon>
    </lineage>
</organism>
<evidence type="ECO:0000313" key="2">
    <source>
        <dbReference type="Proteomes" id="UP000807371"/>
    </source>
</evidence>
<proteinExistence type="predicted"/>
<dbReference type="RefSeq" id="WP_197991379.1">
    <property type="nucleotide sequence ID" value="NZ_JACYXC010000001.1"/>
</dbReference>